<dbReference type="InterPro" id="IPR001995">
    <property type="entry name" value="Peptidase_A2_cat"/>
</dbReference>
<keyword evidence="3" id="KW-1185">Reference proteome</keyword>
<dbReference type="EMBL" id="QJJM01000001">
    <property type="protein sequence ID" value="PXW79455.1"/>
    <property type="molecule type" value="Genomic_DNA"/>
</dbReference>
<dbReference type="PANTHER" id="PTHR14859:SF15">
    <property type="entry name" value="ENDONUCLEASE_EXONUCLEASE_PHOSPHATASE DOMAIN-CONTAINING PROTEIN"/>
    <property type="match status" value="1"/>
</dbReference>
<protein>
    <submittedName>
        <fullName evidence="2">Endonuclease/exonuclease/phosphatase family metal-dependent hydrolase</fullName>
    </submittedName>
</protein>
<accession>A0A2V3VHD3</accession>
<keyword evidence="2" id="KW-0255">Endonuclease</keyword>
<keyword evidence="2" id="KW-0540">Nuclease</keyword>
<gene>
    <name evidence="2" type="ORF">C7451_101524</name>
</gene>
<comment type="caution">
    <text evidence="2">The sequence shown here is derived from an EMBL/GenBank/DDBJ whole genome shotgun (WGS) entry which is preliminary data.</text>
</comment>
<dbReference type="AlphaFoldDB" id="A0A2V3VHD3"/>
<dbReference type="GO" id="GO:0004190">
    <property type="term" value="F:aspartic-type endopeptidase activity"/>
    <property type="evidence" value="ECO:0007669"/>
    <property type="project" value="InterPro"/>
</dbReference>
<proteinExistence type="predicted"/>
<dbReference type="SUPFAM" id="SSF56219">
    <property type="entry name" value="DNase I-like"/>
    <property type="match status" value="1"/>
</dbReference>
<dbReference type="OrthoDB" id="9813425at2"/>
<reference evidence="2 3" key="1">
    <citation type="submission" date="2018-05" db="EMBL/GenBank/DDBJ databases">
        <title>Genomic Encyclopedia of Type Strains, Phase IV (KMG-IV): sequencing the most valuable type-strain genomes for metagenomic binning, comparative biology and taxonomic classification.</title>
        <authorList>
            <person name="Goeker M."/>
        </authorList>
    </citation>
    <scope>NUCLEOTIDE SEQUENCE [LARGE SCALE GENOMIC DNA]</scope>
    <source>
        <strain evidence="2 3">DSM 3183</strain>
    </source>
</reference>
<feature type="domain" description="Peptidase A2" evidence="1">
    <location>
        <begin position="32"/>
        <end position="68"/>
    </location>
</feature>
<dbReference type="RefSeq" id="WP_110297446.1">
    <property type="nucleotide sequence ID" value="NZ_QJJM01000001.1"/>
</dbReference>
<dbReference type="GO" id="GO:0006508">
    <property type="term" value="P:proteolysis"/>
    <property type="evidence" value="ECO:0007669"/>
    <property type="project" value="InterPro"/>
</dbReference>
<sequence length="245" mass="26745">MTADQSETFKIASYNIRKAVGADRRHNPERIMRVLAETGADIAVLQEADRRLGERPSALPPGLIGEAGWQIVPVATSRNGIGWHGNAILVSPRVDIIRGARLKLPMLEPRGAILADLAISGQPLRVVGAHLDLSGLWRPRQIRALGSHVDDQHEALPTLITGDFNEWRSLPPGFRHLARNFEPIRPGPSFPARWPVAHLDRMFASPELTVENAAVHRSALAASASDHLPIWAKLRLPTLPKPGGA</sequence>
<dbReference type="PANTHER" id="PTHR14859">
    <property type="entry name" value="CALCOFLUOR WHITE HYPERSENSITIVE PROTEIN PRECURSOR"/>
    <property type="match status" value="1"/>
</dbReference>
<dbReference type="GO" id="GO:0004527">
    <property type="term" value="F:exonuclease activity"/>
    <property type="evidence" value="ECO:0007669"/>
    <property type="project" value="UniProtKB-KW"/>
</dbReference>
<organism evidence="2 3">
    <name type="scientific">Blastomonas natatoria</name>
    <dbReference type="NCBI Taxonomy" id="34015"/>
    <lineage>
        <taxon>Bacteria</taxon>
        <taxon>Pseudomonadati</taxon>
        <taxon>Pseudomonadota</taxon>
        <taxon>Alphaproteobacteria</taxon>
        <taxon>Sphingomonadales</taxon>
        <taxon>Sphingomonadaceae</taxon>
        <taxon>Blastomonas</taxon>
    </lineage>
</organism>
<evidence type="ECO:0000313" key="3">
    <source>
        <dbReference type="Proteomes" id="UP000248014"/>
    </source>
</evidence>
<dbReference type="PROSITE" id="PS50175">
    <property type="entry name" value="ASP_PROT_RETROV"/>
    <property type="match status" value="1"/>
</dbReference>
<dbReference type="GO" id="GO:0004519">
    <property type="term" value="F:endonuclease activity"/>
    <property type="evidence" value="ECO:0007669"/>
    <property type="project" value="UniProtKB-KW"/>
</dbReference>
<evidence type="ECO:0000313" key="2">
    <source>
        <dbReference type="EMBL" id="PXW79455.1"/>
    </source>
</evidence>
<dbReference type="InterPro" id="IPR051916">
    <property type="entry name" value="GPI-anchor_lipid_remodeler"/>
</dbReference>
<evidence type="ECO:0000259" key="1">
    <source>
        <dbReference type="PROSITE" id="PS50175"/>
    </source>
</evidence>
<dbReference type="InterPro" id="IPR036691">
    <property type="entry name" value="Endo/exonu/phosph_ase_sf"/>
</dbReference>
<dbReference type="InterPro" id="IPR005135">
    <property type="entry name" value="Endo/exonuclease/phosphatase"/>
</dbReference>
<name>A0A2V3VHD3_9SPHN</name>
<dbReference type="GO" id="GO:0006506">
    <property type="term" value="P:GPI anchor biosynthetic process"/>
    <property type="evidence" value="ECO:0007669"/>
    <property type="project" value="TreeGrafter"/>
</dbReference>
<dbReference type="Proteomes" id="UP000248014">
    <property type="component" value="Unassembled WGS sequence"/>
</dbReference>
<keyword evidence="2" id="KW-0378">Hydrolase</keyword>
<keyword evidence="2" id="KW-0269">Exonuclease</keyword>
<dbReference type="GO" id="GO:0016020">
    <property type="term" value="C:membrane"/>
    <property type="evidence" value="ECO:0007669"/>
    <property type="project" value="GOC"/>
</dbReference>
<dbReference type="Gene3D" id="3.60.10.10">
    <property type="entry name" value="Endonuclease/exonuclease/phosphatase"/>
    <property type="match status" value="1"/>
</dbReference>
<dbReference type="Pfam" id="PF03372">
    <property type="entry name" value="Exo_endo_phos"/>
    <property type="match status" value="1"/>
</dbReference>